<dbReference type="Proteomes" id="UP000254545">
    <property type="component" value="Unassembled WGS sequence"/>
</dbReference>
<reference evidence="1 2" key="1">
    <citation type="submission" date="2018-06" db="EMBL/GenBank/DDBJ databases">
        <authorList>
            <consortium name="Pathogen Informatics"/>
            <person name="Doyle S."/>
        </authorList>
    </citation>
    <scope>NUCLEOTIDE SEQUENCE [LARGE SCALE GENOMIC DNA]</scope>
    <source>
        <strain evidence="1 2">NCTC9177</strain>
    </source>
</reference>
<dbReference type="AlphaFoldDB" id="A0A7H4M7R7"/>
<sequence length="33" mass="3515">MTGVWAGGILSQAEKMDMVDLVTQSYEGILSIA</sequence>
<gene>
    <name evidence="1" type="ORF">NCTC9177_00121</name>
</gene>
<evidence type="ECO:0000313" key="1">
    <source>
        <dbReference type="EMBL" id="STS86367.1"/>
    </source>
</evidence>
<organism evidence="1 2">
    <name type="scientific">Klebsiella variicola</name>
    <dbReference type="NCBI Taxonomy" id="244366"/>
    <lineage>
        <taxon>Bacteria</taxon>
        <taxon>Pseudomonadati</taxon>
        <taxon>Pseudomonadota</taxon>
        <taxon>Gammaproteobacteria</taxon>
        <taxon>Enterobacterales</taxon>
        <taxon>Enterobacteriaceae</taxon>
        <taxon>Klebsiella/Raoultella group</taxon>
        <taxon>Klebsiella</taxon>
        <taxon>Klebsiella pneumoniae complex</taxon>
    </lineage>
</organism>
<accession>A0A7H4M7R7</accession>
<evidence type="ECO:0000313" key="2">
    <source>
        <dbReference type="Proteomes" id="UP000254545"/>
    </source>
</evidence>
<dbReference type="EMBL" id="UGKR01000002">
    <property type="protein sequence ID" value="STS86367.1"/>
    <property type="molecule type" value="Genomic_DNA"/>
</dbReference>
<proteinExistence type="predicted"/>
<comment type="caution">
    <text evidence="1">The sequence shown here is derived from an EMBL/GenBank/DDBJ whole genome shotgun (WGS) entry which is preliminary data.</text>
</comment>
<protein>
    <submittedName>
        <fullName evidence="1">Uncharacterized protein</fullName>
    </submittedName>
</protein>
<name>A0A7H4M7R7_KLEVA</name>